<proteinExistence type="predicted"/>
<dbReference type="InterPro" id="IPR001304">
    <property type="entry name" value="C-type_lectin-like"/>
</dbReference>
<dbReference type="GO" id="GO:0002720">
    <property type="term" value="P:positive regulation of cytokine production involved in immune response"/>
    <property type="evidence" value="ECO:0007669"/>
    <property type="project" value="TreeGrafter"/>
</dbReference>
<sequence>MCIIWRPVLYSERTNPEVFSGHPWASSTSCSPVRKEKKGTSNCKISVTSSCYKMIPGPISIQGLVVGAVRKWVTCHSPGRCQGFAYPIGWKETWPKMKKRKRKAPRDPSIISHLFPSGKWMLFKELPRGSGQLMTLGSCYSFSKQKKDWHASRQSCGAQGAHLLVISGTSEMVFIMRSALSRSSFVFWIGLTRNRAEGPRLWEDGSAFSPGL</sequence>
<dbReference type="GO" id="GO:0001872">
    <property type="term" value="F:(1-&gt;3)-beta-D-glucan binding"/>
    <property type="evidence" value="ECO:0007669"/>
    <property type="project" value="InterPro"/>
</dbReference>
<keyword evidence="3" id="KW-1185">Reference proteome</keyword>
<dbReference type="PANTHER" id="PTHR47218">
    <property type="entry name" value="C-TYPE LECTIN DOMAIN FAMILY 7 MEMBER A"/>
    <property type="match status" value="1"/>
</dbReference>
<dbReference type="GO" id="GO:0043122">
    <property type="term" value="P:regulation of canonical NF-kappaB signal transduction"/>
    <property type="evidence" value="ECO:0007669"/>
    <property type="project" value="TreeGrafter"/>
</dbReference>
<evidence type="ECO:0000313" key="3">
    <source>
        <dbReference type="Proteomes" id="UP000694522"/>
    </source>
</evidence>
<dbReference type="SUPFAM" id="SSF56436">
    <property type="entry name" value="C-type lectin-like"/>
    <property type="match status" value="1"/>
</dbReference>
<reference evidence="2" key="2">
    <citation type="submission" date="2025-09" db="UniProtKB">
        <authorList>
            <consortium name="Ensembl"/>
        </authorList>
    </citation>
    <scope>IDENTIFICATION</scope>
</reference>
<reference evidence="2" key="1">
    <citation type="submission" date="2025-08" db="UniProtKB">
        <authorList>
            <consortium name="Ensembl"/>
        </authorList>
    </citation>
    <scope>IDENTIFICATION</scope>
</reference>
<dbReference type="Ensembl" id="ENSACOT00000000267.1">
    <property type="protein sequence ID" value="ENSACOP00000000253.1"/>
    <property type="gene ID" value="ENSACOG00000000194.1"/>
</dbReference>
<dbReference type="GO" id="GO:0038187">
    <property type="term" value="F:pattern recognition receptor activity"/>
    <property type="evidence" value="ECO:0007669"/>
    <property type="project" value="TreeGrafter"/>
</dbReference>
<dbReference type="GO" id="GO:0045087">
    <property type="term" value="P:innate immune response"/>
    <property type="evidence" value="ECO:0007669"/>
    <property type="project" value="TreeGrafter"/>
</dbReference>
<dbReference type="InterPro" id="IPR016187">
    <property type="entry name" value="CTDL_fold"/>
</dbReference>
<dbReference type="GO" id="GO:0009986">
    <property type="term" value="C:cell surface"/>
    <property type="evidence" value="ECO:0007669"/>
    <property type="project" value="TreeGrafter"/>
</dbReference>
<organism evidence="2 3">
    <name type="scientific">Amazona collaria</name>
    <name type="common">yellow-billed parrot</name>
    <dbReference type="NCBI Taxonomy" id="241587"/>
    <lineage>
        <taxon>Eukaryota</taxon>
        <taxon>Metazoa</taxon>
        <taxon>Chordata</taxon>
        <taxon>Craniata</taxon>
        <taxon>Vertebrata</taxon>
        <taxon>Euteleostomi</taxon>
        <taxon>Archelosauria</taxon>
        <taxon>Archosauria</taxon>
        <taxon>Dinosauria</taxon>
        <taxon>Saurischia</taxon>
        <taxon>Theropoda</taxon>
        <taxon>Coelurosauria</taxon>
        <taxon>Aves</taxon>
        <taxon>Neognathae</taxon>
        <taxon>Neoaves</taxon>
        <taxon>Telluraves</taxon>
        <taxon>Australaves</taxon>
        <taxon>Psittaciformes</taxon>
        <taxon>Psittacidae</taxon>
        <taxon>Amazona</taxon>
    </lineage>
</organism>
<dbReference type="GO" id="GO:0071226">
    <property type="term" value="P:cellular response to molecule of fungal origin"/>
    <property type="evidence" value="ECO:0007669"/>
    <property type="project" value="InterPro"/>
</dbReference>
<dbReference type="GO" id="GO:0006910">
    <property type="term" value="P:phagocytosis, recognition"/>
    <property type="evidence" value="ECO:0007669"/>
    <property type="project" value="TreeGrafter"/>
</dbReference>
<dbReference type="Proteomes" id="UP000694522">
    <property type="component" value="Unplaced"/>
</dbReference>
<protein>
    <recommendedName>
        <fullName evidence="1">C-type lectin domain-containing protein</fullName>
    </recommendedName>
</protein>
<dbReference type="PROSITE" id="PS51257">
    <property type="entry name" value="PROKAR_LIPOPROTEIN"/>
    <property type="match status" value="1"/>
</dbReference>
<dbReference type="AlphaFoldDB" id="A0A8B9EWA9"/>
<feature type="domain" description="C-type lectin" evidence="1">
    <location>
        <begin position="135"/>
        <end position="209"/>
    </location>
</feature>
<name>A0A8B9EWA9_9PSIT</name>
<evidence type="ECO:0000313" key="2">
    <source>
        <dbReference type="Ensembl" id="ENSACOP00000000253.1"/>
    </source>
</evidence>
<dbReference type="InterPro" id="IPR016186">
    <property type="entry name" value="C-type_lectin-like/link_sf"/>
</dbReference>
<dbReference type="InterPro" id="IPR042808">
    <property type="entry name" value="CLEC7A"/>
</dbReference>
<dbReference type="PANTHER" id="PTHR47218:SF1">
    <property type="entry name" value="C-TYPE LECTIN DOMAIN FAMILY 7 MEMBER A"/>
    <property type="match status" value="1"/>
</dbReference>
<dbReference type="Pfam" id="PF00059">
    <property type="entry name" value="Lectin_C"/>
    <property type="match status" value="1"/>
</dbReference>
<dbReference type="PROSITE" id="PS50041">
    <property type="entry name" value="C_TYPE_LECTIN_2"/>
    <property type="match status" value="1"/>
</dbReference>
<dbReference type="Gene3D" id="3.10.100.10">
    <property type="entry name" value="Mannose-Binding Protein A, subunit A"/>
    <property type="match status" value="1"/>
</dbReference>
<accession>A0A8B9EWA9</accession>
<evidence type="ECO:0000259" key="1">
    <source>
        <dbReference type="PROSITE" id="PS50041"/>
    </source>
</evidence>